<keyword evidence="1" id="KW-0812">Transmembrane</keyword>
<dbReference type="Proteomes" id="UP000436006">
    <property type="component" value="Unassembled WGS sequence"/>
</dbReference>
<protein>
    <submittedName>
        <fullName evidence="2">Uncharacterized protein</fullName>
    </submittedName>
</protein>
<gene>
    <name evidence="2" type="ORF">GO755_32930</name>
</gene>
<feature type="transmembrane region" description="Helical" evidence="1">
    <location>
        <begin position="55"/>
        <end position="73"/>
    </location>
</feature>
<keyword evidence="1" id="KW-0472">Membrane</keyword>
<evidence type="ECO:0000313" key="3">
    <source>
        <dbReference type="Proteomes" id="UP000436006"/>
    </source>
</evidence>
<reference evidence="2 3" key="1">
    <citation type="submission" date="2019-12" db="EMBL/GenBank/DDBJ databases">
        <title>Spirosoma sp. HMF4905 genome sequencing and assembly.</title>
        <authorList>
            <person name="Kang H."/>
            <person name="Cha I."/>
            <person name="Kim H."/>
            <person name="Joh K."/>
        </authorList>
    </citation>
    <scope>NUCLEOTIDE SEQUENCE [LARGE SCALE GENOMIC DNA]</scope>
    <source>
        <strain evidence="2 3">HMF4905</strain>
    </source>
</reference>
<keyword evidence="3" id="KW-1185">Reference proteome</keyword>
<dbReference type="RefSeq" id="WP_157589701.1">
    <property type="nucleotide sequence ID" value="NZ_WPIN01000019.1"/>
</dbReference>
<dbReference type="EMBL" id="WPIN01000019">
    <property type="protein sequence ID" value="MVM34880.1"/>
    <property type="molecule type" value="Genomic_DNA"/>
</dbReference>
<name>A0A7K1SM48_9BACT</name>
<sequence length="81" mass="8282">MVTQNSITLGERLTAPTPKFFKTLRTVVLSLAGVATAIVTAPVALPAIITTVAGYVIAAGTVAGAVSSLPVDFDKLAKQKQ</sequence>
<keyword evidence="1" id="KW-1133">Transmembrane helix</keyword>
<proteinExistence type="predicted"/>
<dbReference type="AlphaFoldDB" id="A0A7K1SM48"/>
<evidence type="ECO:0000313" key="2">
    <source>
        <dbReference type="EMBL" id="MVM34880.1"/>
    </source>
</evidence>
<feature type="transmembrane region" description="Helical" evidence="1">
    <location>
        <begin position="27"/>
        <end position="49"/>
    </location>
</feature>
<comment type="caution">
    <text evidence="2">The sequence shown here is derived from an EMBL/GenBank/DDBJ whole genome shotgun (WGS) entry which is preliminary data.</text>
</comment>
<evidence type="ECO:0000256" key="1">
    <source>
        <dbReference type="SAM" id="Phobius"/>
    </source>
</evidence>
<accession>A0A7K1SM48</accession>
<organism evidence="2 3">
    <name type="scientific">Spirosoma arboris</name>
    <dbReference type="NCBI Taxonomy" id="2682092"/>
    <lineage>
        <taxon>Bacteria</taxon>
        <taxon>Pseudomonadati</taxon>
        <taxon>Bacteroidota</taxon>
        <taxon>Cytophagia</taxon>
        <taxon>Cytophagales</taxon>
        <taxon>Cytophagaceae</taxon>
        <taxon>Spirosoma</taxon>
    </lineage>
</organism>